<dbReference type="GO" id="GO:0050793">
    <property type="term" value="P:regulation of developmental process"/>
    <property type="evidence" value="ECO:0007669"/>
    <property type="project" value="UniProtKB-ARBA"/>
</dbReference>
<dbReference type="AlphaFoldDB" id="A0AA36CIZ6"/>
<evidence type="ECO:0000256" key="2">
    <source>
        <dbReference type="ARBA" id="ARBA00022741"/>
    </source>
</evidence>
<dbReference type="Gene3D" id="1.10.1580.10">
    <property type="match status" value="1"/>
</dbReference>
<dbReference type="CDD" id="cd04178">
    <property type="entry name" value="Nucleostemin_like"/>
    <property type="match status" value="1"/>
</dbReference>
<evidence type="ECO:0000259" key="9">
    <source>
        <dbReference type="PROSITE" id="PS51721"/>
    </source>
</evidence>
<keyword evidence="4" id="KW-0342">GTP-binding</keyword>
<dbReference type="InterPro" id="IPR006073">
    <property type="entry name" value="GTP-bd"/>
</dbReference>
<dbReference type="InterPro" id="IPR027417">
    <property type="entry name" value="P-loop_NTPase"/>
</dbReference>
<dbReference type="FunFam" id="1.10.1580.10:FF:000002">
    <property type="entry name" value="Guanine nucleotide-binding protein-like 3 (nucleolar)-like"/>
    <property type="match status" value="1"/>
</dbReference>
<dbReference type="PANTHER" id="PTHR11089:SF30">
    <property type="entry name" value="GUANINE NUCLEOTIDE-BINDING PROTEIN-LIKE 3 HOMOLOG"/>
    <property type="match status" value="1"/>
</dbReference>
<reference evidence="10" key="1">
    <citation type="submission" date="2023-06" db="EMBL/GenBank/DDBJ databases">
        <authorList>
            <person name="Delattre M."/>
        </authorList>
    </citation>
    <scope>NUCLEOTIDE SEQUENCE</scope>
    <source>
        <strain evidence="10">AF72</strain>
    </source>
</reference>
<accession>A0AA36CIZ6</accession>
<keyword evidence="5" id="KW-0539">Nucleus</keyword>
<evidence type="ECO:0000256" key="5">
    <source>
        <dbReference type="ARBA" id="ARBA00023242"/>
    </source>
</evidence>
<gene>
    <name evidence="10" type="ORF">MSPICULIGERA_LOCUS8370</name>
</gene>
<organism evidence="10 11">
    <name type="scientific">Mesorhabditis spiculigera</name>
    <dbReference type="NCBI Taxonomy" id="96644"/>
    <lineage>
        <taxon>Eukaryota</taxon>
        <taxon>Metazoa</taxon>
        <taxon>Ecdysozoa</taxon>
        <taxon>Nematoda</taxon>
        <taxon>Chromadorea</taxon>
        <taxon>Rhabditida</taxon>
        <taxon>Rhabditina</taxon>
        <taxon>Rhabditomorpha</taxon>
        <taxon>Rhabditoidea</taxon>
        <taxon>Rhabditidae</taxon>
        <taxon>Mesorhabditinae</taxon>
        <taxon>Mesorhabditis</taxon>
    </lineage>
</organism>
<dbReference type="Pfam" id="PF01926">
    <property type="entry name" value="MMR_HSR1"/>
    <property type="match status" value="1"/>
</dbReference>
<comment type="caution">
    <text evidence="10">The sequence shown here is derived from an EMBL/GenBank/DDBJ whole genome shotgun (WGS) entry which is preliminary data.</text>
</comment>
<evidence type="ECO:0000256" key="3">
    <source>
        <dbReference type="ARBA" id="ARBA00023054"/>
    </source>
</evidence>
<dbReference type="SUPFAM" id="SSF52540">
    <property type="entry name" value="P-loop containing nucleoside triphosphate hydrolases"/>
    <property type="match status" value="1"/>
</dbReference>
<evidence type="ECO:0000256" key="7">
    <source>
        <dbReference type="ARBA" id="ARBA00069022"/>
    </source>
</evidence>
<evidence type="ECO:0000256" key="6">
    <source>
        <dbReference type="ARBA" id="ARBA00059892"/>
    </source>
</evidence>
<dbReference type="EMBL" id="CATQJA010002196">
    <property type="protein sequence ID" value="CAJ0569915.1"/>
    <property type="molecule type" value="Genomic_DNA"/>
</dbReference>
<dbReference type="PANTHER" id="PTHR11089">
    <property type="entry name" value="GTP-BINDING PROTEIN-RELATED"/>
    <property type="match status" value="1"/>
</dbReference>
<name>A0AA36CIZ6_9BILA</name>
<dbReference type="InterPro" id="IPR023179">
    <property type="entry name" value="GTP-bd_ortho_bundle_sf"/>
</dbReference>
<dbReference type="FunFam" id="3.40.50.300:FF:000571">
    <property type="entry name" value="Guanine nucleotide-binding protein-like NSN1"/>
    <property type="match status" value="1"/>
</dbReference>
<feature type="compositionally biased region" description="Basic and acidic residues" evidence="8">
    <location>
        <begin position="433"/>
        <end position="451"/>
    </location>
</feature>
<dbReference type="GO" id="GO:0005525">
    <property type="term" value="F:GTP binding"/>
    <property type="evidence" value="ECO:0007669"/>
    <property type="project" value="UniProtKB-KW"/>
</dbReference>
<keyword evidence="11" id="KW-1185">Reference proteome</keyword>
<dbReference type="InterPro" id="IPR050755">
    <property type="entry name" value="TRAFAC_YlqF/YawG_RiboMat"/>
</dbReference>
<dbReference type="GO" id="GO:0051239">
    <property type="term" value="P:regulation of multicellular organismal process"/>
    <property type="evidence" value="ECO:0007669"/>
    <property type="project" value="UniProtKB-ARBA"/>
</dbReference>
<evidence type="ECO:0000256" key="8">
    <source>
        <dbReference type="SAM" id="MobiDB-lite"/>
    </source>
</evidence>
<comment type="function">
    <text evidence="6">May play a role in regulating cellular proliferation.</text>
</comment>
<keyword evidence="2" id="KW-0547">Nucleotide-binding</keyword>
<sequence length="451" mass="50054">MTSPFASLPSTRYTTPGGLFFSPPTVKEIQQICKAQREGLHLTQVMLGDITGLKRDPIKKLETGRYKEAVAQAFWKVIKRAMDNYQPPPREYSAEVRATIETADIVIEVLDARDPLGSRSKVMEQKVINAGKPLILIVNKIDLVPKENVRVWLEFLRDLYPTIAFKASTQEQNSKLGPFGGSKPSNSSSAKCIGADSIFKLLGNYCRNKDIKTSIRVGRVGFPNVGKSSVINSLMEKRACSVGAKPGVTKQVQEVELDKNIRLLDSPGLVFLPKLELDTHEVALRKAIQVEKFSDPVVAVGAILRRCSKETLMLHYTDDEFDSCDKFLALVARKLKKGGVADVDAAARHVLQDWKRGRLRYYTQPPKQPALHETSGAAEIVQQFSKEFDMASLDPDIAKLIDALPMETSSDVATAVDGGPQLKRGEQQQPDQPVKKPKLDMKDHGENFTLR</sequence>
<proteinExistence type="predicted"/>
<evidence type="ECO:0000313" key="10">
    <source>
        <dbReference type="EMBL" id="CAJ0569915.1"/>
    </source>
</evidence>
<protein>
    <recommendedName>
        <fullName evidence="7">Guanine nucleotide-binding protein-like 3 homolog</fullName>
    </recommendedName>
</protein>
<dbReference type="GO" id="GO:0005730">
    <property type="term" value="C:nucleolus"/>
    <property type="evidence" value="ECO:0007669"/>
    <property type="project" value="UniProtKB-SubCell"/>
</dbReference>
<feature type="domain" description="CP-type G" evidence="9">
    <location>
        <begin position="92"/>
        <end position="272"/>
    </location>
</feature>
<evidence type="ECO:0000256" key="4">
    <source>
        <dbReference type="ARBA" id="ARBA00023134"/>
    </source>
</evidence>
<feature type="non-terminal residue" evidence="10">
    <location>
        <position position="1"/>
    </location>
</feature>
<dbReference type="Proteomes" id="UP001177023">
    <property type="component" value="Unassembled WGS sequence"/>
</dbReference>
<dbReference type="PROSITE" id="PS51721">
    <property type="entry name" value="G_CP"/>
    <property type="match status" value="1"/>
</dbReference>
<dbReference type="InterPro" id="IPR030378">
    <property type="entry name" value="G_CP_dom"/>
</dbReference>
<dbReference type="Gene3D" id="3.40.50.300">
    <property type="entry name" value="P-loop containing nucleotide triphosphate hydrolases"/>
    <property type="match status" value="1"/>
</dbReference>
<keyword evidence="3" id="KW-0175">Coiled coil</keyword>
<evidence type="ECO:0000313" key="11">
    <source>
        <dbReference type="Proteomes" id="UP001177023"/>
    </source>
</evidence>
<feature type="region of interest" description="Disordered" evidence="8">
    <location>
        <begin position="411"/>
        <end position="451"/>
    </location>
</feature>
<comment type="subcellular location">
    <subcellularLocation>
        <location evidence="1">Nucleus</location>
        <location evidence="1">Nucleolus</location>
    </subcellularLocation>
</comment>
<evidence type="ECO:0000256" key="1">
    <source>
        <dbReference type="ARBA" id="ARBA00004604"/>
    </source>
</evidence>